<dbReference type="InterPro" id="IPR036045">
    <property type="entry name" value="Sec1-like_sf"/>
</dbReference>
<reference evidence="4" key="3">
    <citation type="journal article" date="2014" name="Nature">
        <title>Elephant shark genome provides unique insights into gnathostome evolution.</title>
        <authorList>
            <consortium name="International Elephant Shark Genome Sequencing Consortium"/>
            <person name="Venkatesh B."/>
            <person name="Lee A.P."/>
            <person name="Ravi V."/>
            <person name="Maurya A.K."/>
            <person name="Lian M.M."/>
            <person name="Swann J.B."/>
            <person name="Ohta Y."/>
            <person name="Flajnik M.F."/>
            <person name="Sutoh Y."/>
            <person name="Kasahara M."/>
            <person name="Hoon S."/>
            <person name="Gangu V."/>
            <person name="Roy S.W."/>
            <person name="Irimia M."/>
            <person name="Korzh V."/>
            <person name="Kondrychyn I."/>
            <person name="Lim Z.W."/>
            <person name="Tay B.H."/>
            <person name="Tohari S."/>
            <person name="Kong K.W."/>
            <person name="Ho S."/>
            <person name="Lorente-Galdos B."/>
            <person name="Quilez J."/>
            <person name="Marques-Bonet T."/>
            <person name="Raney B.J."/>
            <person name="Ingham P.W."/>
            <person name="Tay A."/>
            <person name="Hillier L.W."/>
            <person name="Minx P."/>
            <person name="Boehm T."/>
            <person name="Wilson R.K."/>
            <person name="Brenner S."/>
            <person name="Warren W.C."/>
        </authorList>
    </citation>
    <scope>NUCLEOTIDE SEQUENCE [LARGE SCALE GENOMIC DNA]</scope>
</reference>
<name>A0A4W3GID5_CALMI</name>
<reference evidence="4" key="2">
    <citation type="journal article" date="2007" name="PLoS Biol.">
        <title>Survey sequencing and comparative analysis of the elephant shark (Callorhinchus milii) genome.</title>
        <authorList>
            <person name="Venkatesh B."/>
            <person name="Kirkness E.F."/>
            <person name="Loh Y.H."/>
            <person name="Halpern A.L."/>
            <person name="Lee A.P."/>
            <person name="Johnson J."/>
            <person name="Dandona N."/>
            <person name="Viswanathan L.D."/>
            <person name="Tay A."/>
            <person name="Venter J.C."/>
            <person name="Strausberg R.L."/>
            <person name="Brenner S."/>
        </authorList>
    </citation>
    <scope>NUCLEOTIDE SEQUENCE [LARGE SCALE GENOMIC DNA]</scope>
</reference>
<evidence type="ECO:0000256" key="1">
    <source>
        <dbReference type="ARBA" id="ARBA00009884"/>
    </source>
</evidence>
<dbReference type="Pfam" id="PF00995">
    <property type="entry name" value="Sec1"/>
    <property type="match status" value="1"/>
</dbReference>
<dbReference type="Ensembl" id="ENSCMIT00000002537.1">
    <property type="protein sequence ID" value="ENSCMIP00000002450.1"/>
    <property type="gene ID" value="ENSCMIG00000001455.1"/>
</dbReference>
<evidence type="ECO:0000313" key="4">
    <source>
        <dbReference type="Proteomes" id="UP000314986"/>
    </source>
</evidence>
<dbReference type="Proteomes" id="UP000314986">
    <property type="component" value="Unassembled WGS sequence"/>
</dbReference>
<keyword evidence="2" id="KW-0653">Protein transport</keyword>
<proteinExistence type="inferred from homology"/>
<reference evidence="3" key="5">
    <citation type="submission" date="2025-09" db="UniProtKB">
        <authorList>
            <consortium name="Ensembl"/>
        </authorList>
    </citation>
    <scope>IDENTIFICATION</scope>
</reference>
<evidence type="ECO:0000313" key="3">
    <source>
        <dbReference type="Ensembl" id="ENSCMIP00000002450.1"/>
    </source>
</evidence>
<dbReference type="GeneTree" id="ENSGT00940000160045"/>
<dbReference type="AlphaFoldDB" id="A0A4W3GID5"/>
<dbReference type="STRING" id="7868.ENSCMIP00000002450"/>
<dbReference type="GO" id="GO:0016192">
    <property type="term" value="P:vesicle-mediated transport"/>
    <property type="evidence" value="ECO:0007669"/>
    <property type="project" value="InterPro"/>
</dbReference>
<comment type="similarity">
    <text evidence="1">Belongs to the STXBP/unc-18/SEC1 family.</text>
</comment>
<dbReference type="InterPro" id="IPR043127">
    <property type="entry name" value="Sec-1-like_dom3a"/>
</dbReference>
<dbReference type="SUPFAM" id="SSF56815">
    <property type="entry name" value="Sec1/munc18-like (SM) proteins"/>
    <property type="match status" value="1"/>
</dbReference>
<keyword evidence="4" id="KW-1185">Reference proteome</keyword>
<organism evidence="3 4">
    <name type="scientific">Callorhinchus milii</name>
    <name type="common">Ghost shark</name>
    <dbReference type="NCBI Taxonomy" id="7868"/>
    <lineage>
        <taxon>Eukaryota</taxon>
        <taxon>Metazoa</taxon>
        <taxon>Chordata</taxon>
        <taxon>Craniata</taxon>
        <taxon>Vertebrata</taxon>
        <taxon>Chondrichthyes</taxon>
        <taxon>Holocephali</taxon>
        <taxon>Chimaeriformes</taxon>
        <taxon>Callorhinchidae</taxon>
        <taxon>Callorhinchus</taxon>
    </lineage>
</organism>
<protein>
    <submittedName>
        <fullName evidence="3">Uncharacterized protein</fullName>
    </submittedName>
</protein>
<sequence>VSEFVCSRFHLYPLRYDTTGVGDSRVKEALLDEDDDLWVKLRHLHIADVSKKVTELLKTFCESKRLTTDKVSGSNLFFRGL</sequence>
<reference evidence="4" key="1">
    <citation type="journal article" date="2006" name="Science">
        <title>Ancient noncoding elements conserved in the human genome.</title>
        <authorList>
            <person name="Venkatesh B."/>
            <person name="Kirkness E.F."/>
            <person name="Loh Y.H."/>
            <person name="Halpern A.L."/>
            <person name="Lee A.P."/>
            <person name="Johnson J."/>
            <person name="Dandona N."/>
            <person name="Viswanathan L.D."/>
            <person name="Tay A."/>
            <person name="Venter J.C."/>
            <person name="Strausberg R.L."/>
            <person name="Brenner S."/>
        </authorList>
    </citation>
    <scope>NUCLEOTIDE SEQUENCE [LARGE SCALE GENOMIC DNA]</scope>
</reference>
<dbReference type="Gene3D" id="3.90.830.10">
    <property type="entry name" value="Syntaxin Binding Protein 1, Chain A, domain 2"/>
    <property type="match status" value="1"/>
</dbReference>
<dbReference type="GO" id="GO:0015031">
    <property type="term" value="P:protein transport"/>
    <property type="evidence" value="ECO:0007669"/>
    <property type="project" value="UniProtKB-KW"/>
</dbReference>
<evidence type="ECO:0000256" key="2">
    <source>
        <dbReference type="ARBA" id="ARBA00022927"/>
    </source>
</evidence>
<keyword evidence="2" id="KW-0813">Transport</keyword>
<reference evidence="3" key="4">
    <citation type="submission" date="2025-08" db="UniProtKB">
        <authorList>
            <consortium name="Ensembl"/>
        </authorList>
    </citation>
    <scope>IDENTIFICATION</scope>
</reference>
<dbReference type="InParanoid" id="A0A4W3GID5"/>
<accession>A0A4W3GID5</accession>
<dbReference type="InterPro" id="IPR001619">
    <property type="entry name" value="Sec1-like"/>
</dbReference>